<feature type="domain" description="HTH araC/xylS-type" evidence="4">
    <location>
        <begin position="199"/>
        <end position="297"/>
    </location>
</feature>
<dbReference type="InterPro" id="IPR020449">
    <property type="entry name" value="Tscrpt_reg_AraC-type_HTH"/>
</dbReference>
<dbReference type="PROSITE" id="PS00041">
    <property type="entry name" value="HTH_ARAC_FAMILY_1"/>
    <property type="match status" value="1"/>
</dbReference>
<dbReference type="EMBL" id="FQWM01000003">
    <property type="protein sequence ID" value="SHH14132.1"/>
    <property type="molecule type" value="Genomic_DNA"/>
</dbReference>
<dbReference type="PANTHER" id="PTHR43280:SF27">
    <property type="entry name" value="TRANSCRIPTIONAL REGULATOR MTLR"/>
    <property type="match status" value="1"/>
</dbReference>
<dbReference type="Gene3D" id="1.10.10.60">
    <property type="entry name" value="Homeodomain-like"/>
    <property type="match status" value="2"/>
</dbReference>
<evidence type="ECO:0000256" key="1">
    <source>
        <dbReference type="ARBA" id="ARBA00023015"/>
    </source>
</evidence>
<dbReference type="PANTHER" id="PTHR43280">
    <property type="entry name" value="ARAC-FAMILY TRANSCRIPTIONAL REGULATOR"/>
    <property type="match status" value="1"/>
</dbReference>
<dbReference type="Proteomes" id="UP000184211">
    <property type="component" value="Unassembled WGS sequence"/>
</dbReference>
<sequence>MDLGKINSSKRKIGGKKIWDPSRSIVEKLPNEVVLGRGAPRIMATPHWHAQVEVNFVSKGSVTYEMYDAHWTIPEGCCALFWGGLPHRLSDCSENGQMEAIHLPLVHFFRLKLPEFVSETLMGGAALVTQKPILEDQYSVSRWCEYLRSGDPHKRYVATEEILLRLERLAFEPYEIVEVTKSNGTPIEDGGAGNFDKLTQMLDFVTQHFREEIDATAIAESISAHPKYAMSVFKKSTGMTMNNYVKLLRLSYAQSLLMQDNDNVLNIAMRAGFGSLSQFNKCFRSHVGMTPSDFKKQAQARQINYN</sequence>
<dbReference type="SMART" id="SM00342">
    <property type="entry name" value="HTH_ARAC"/>
    <property type="match status" value="1"/>
</dbReference>
<keyword evidence="6" id="KW-1185">Reference proteome</keyword>
<keyword evidence="1" id="KW-0805">Transcription regulation</keyword>
<dbReference type="STRING" id="870908.SAMN04488044_2020"/>
<dbReference type="PRINTS" id="PR00032">
    <property type="entry name" value="HTHARAC"/>
</dbReference>
<evidence type="ECO:0000313" key="6">
    <source>
        <dbReference type="Proteomes" id="UP000184211"/>
    </source>
</evidence>
<dbReference type="GO" id="GO:0003700">
    <property type="term" value="F:DNA-binding transcription factor activity"/>
    <property type="evidence" value="ECO:0007669"/>
    <property type="project" value="InterPro"/>
</dbReference>
<dbReference type="SUPFAM" id="SSF46689">
    <property type="entry name" value="Homeodomain-like"/>
    <property type="match status" value="1"/>
</dbReference>
<name>A0A1M5QJ39_9RHOB</name>
<dbReference type="InterPro" id="IPR011051">
    <property type="entry name" value="RmlC_Cupin_sf"/>
</dbReference>
<evidence type="ECO:0000256" key="2">
    <source>
        <dbReference type="ARBA" id="ARBA00023125"/>
    </source>
</evidence>
<dbReference type="OrthoDB" id="345413at2"/>
<dbReference type="Pfam" id="PF12833">
    <property type="entry name" value="HTH_18"/>
    <property type="match status" value="1"/>
</dbReference>
<evidence type="ECO:0000259" key="4">
    <source>
        <dbReference type="PROSITE" id="PS01124"/>
    </source>
</evidence>
<gene>
    <name evidence="5" type="ORF">SAMN04488044_2020</name>
</gene>
<reference evidence="6" key="1">
    <citation type="submission" date="2016-11" db="EMBL/GenBank/DDBJ databases">
        <authorList>
            <person name="Varghese N."/>
            <person name="Submissions S."/>
        </authorList>
    </citation>
    <scope>NUCLEOTIDE SEQUENCE [LARGE SCALE GENOMIC DNA]</scope>
    <source>
        <strain evidence="6">DSM 28223</strain>
    </source>
</reference>
<dbReference type="SUPFAM" id="SSF51182">
    <property type="entry name" value="RmlC-like cupins"/>
    <property type="match status" value="1"/>
</dbReference>
<protein>
    <submittedName>
        <fullName evidence="5">AraC-type DNA-binding protein</fullName>
    </submittedName>
</protein>
<dbReference type="InterPro" id="IPR014710">
    <property type="entry name" value="RmlC-like_jellyroll"/>
</dbReference>
<dbReference type="InterPro" id="IPR018062">
    <property type="entry name" value="HTH_AraC-typ_CS"/>
</dbReference>
<proteinExistence type="predicted"/>
<accession>A0A1M5QJ39</accession>
<keyword evidence="2 5" id="KW-0238">DNA-binding</keyword>
<dbReference type="PROSITE" id="PS01124">
    <property type="entry name" value="HTH_ARAC_FAMILY_2"/>
    <property type="match status" value="1"/>
</dbReference>
<organism evidence="5 6">
    <name type="scientific">Cognatishimia maritima</name>
    <dbReference type="NCBI Taxonomy" id="870908"/>
    <lineage>
        <taxon>Bacteria</taxon>
        <taxon>Pseudomonadati</taxon>
        <taxon>Pseudomonadota</taxon>
        <taxon>Alphaproteobacteria</taxon>
        <taxon>Rhodobacterales</taxon>
        <taxon>Paracoccaceae</taxon>
        <taxon>Cognatishimia</taxon>
    </lineage>
</organism>
<dbReference type="InterPro" id="IPR009057">
    <property type="entry name" value="Homeodomain-like_sf"/>
</dbReference>
<evidence type="ECO:0000313" key="5">
    <source>
        <dbReference type="EMBL" id="SHH14132.1"/>
    </source>
</evidence>
<dbReference type="Gene3D" id="2.60.120.10">
    <property type="entry name" value="Jelly Rolls"/>
    <property type="match status" value="1"/>
</dbReference>
<dbReference type="AlphaFoldDB" id="A0A1M5QJ39"/>
<dbReference type="GO" id="GO:0043565">
    <property type="term" value="F:sequence-specific DNA binding"/>
    <property type="evidence" value="ECO:0007669"/>
    <property type="project" value="InterPro"/>
</dbReference>
<keyword evidence="3" id="KW-0804">Transcription</keyword>
<dbReference type="RefSeq" id="WP_110721834.1">
    <property type="nucleotide sequence ID" value="NZ_FQWM01000003.1"/>
</dbReference>
<dbReference type="InterPro" id="IPR018060">
    <property type="entry name" value="HTH_AraC"/>
</dbReference>
<evidence type="ECO:0000256" key="3">
    <source>
        <dbReference type="ARBA" id="ARBA00023163"/>
    </source>
</evidence>